<accession>A0A917MVA6</accession>
<keyword evidence="2" id="KW-1133">Transmembrane helix</keyword>
<feature type="transmembrane region" description="Helical" evidence="2">
    <location>
        <begin position="155"/>
        <end position="173"/>
    </location>
</feature>
<evidence type="ECO:0000259" key="3">
    <source>
        <dbReference type="Pfam" id="PF01478"/>
    </source>
</evidence>
<dbReference type="PANTHER" id="PTHR30487:SF0">
    <property type="entry name" value="PREPILIN LEADER PEPTIDASE_N-METHYLTRANSFERASE-RELATED"/>
    <property type="match status" value="1"/>
</dbReference>
<feature type="transmembrane region" description="Helical" evidence="2">
    <location>
        <begin position="128"/>
        <end position="148"/>
    </location>
</feature>
<dbReference type="EMBL" id="BMDC01000002">
    <property type="protein sequence ID" value="GGH62786.1"/>
    <property type="molecule type" value="Genomic_DNA"/>
</dbReference>
<dbReference type="GO" id="GO:0005886">
    <property type="term" value="C:plasma membrane"/>
    <property type="evidence" value="ECO:0007669"/>
    <property type="project" value="TreeGrafter"/>
</dbReference>
<dbReference type="PANTHER" id="PTHR30487">
    <property type="entry name" value="TYPE 4 PREPILIN-LIKE PROTEINS LEADER PEPTIDE-PROCESSING ENZYME"/>
    <property type="match status" value="1"/>
</dbReference>
<evidence type="ECO:0000256" key="2">
    <source>
        <dbReference type="SAM" id="Phobius"/>
    </source>
</evidence>
<feature type="transmembrane region" description="Helical" evidence="2">
    <location>
        <begin position="54"/>
        <end position="72"/>
    </location>
</feature>
<dbReference type="RefSeq" id="WP_188359597.1">
    <property type="nucleotide sequence ID" value="NZ_BMDC01000002.1"/>
</dbReference>
<feature type="transmembrane region" description="Helical" evidence="2">
    <location>
        <begin position="78"/>
        <end position="96"/>
    </location>
</feature>
<evidence type="ECO:0000313" key="5">
    <source>
        <dbReference type="Proteomes" id="UP000600171"/>
    </source>
</evidence>
<reference evidence="4 5" key="1">
    <citation type="journal article" date="2014" name="Int. J. Syst. Evol. Microbiol.">
        <title>Complete genome sequence of Corynebacterium casei LMG S-19264T (=DSM 44701T), isolated from a smear-ripened cheese.</title>
        <authorList>
            <consortium name="US DOE Joint Genome Institute (JGI-PGF)"/>
            <person name="Walter F."/>
            <person name="Albersmeier A."/>
            <person name="Kalinowski J."/>
            <person name="Ruckert C."/>
        </authorList>
    </citation>
    <scope>NUCLEOTIDE SEQUENCE [LARGE SCALE GENOMIC DNA]</scope>
    <source>
        <strain evidence="4 5">CCM 8669</strain>
    </source>
</reference>
<dbReference type="Gene3D" id="1.20.120.1220">
    <property type="match status" value="1"/>
</dbReference>
<comment type="caution">
    <text evidence="4">The sequence shown here is derived from an EMBL/GenBank/DDBJ whole genome shotgun (WGS) entry which is preliminary data.</text>
</comment>
<dbReference type="Pfam" id="PF01478">
    <property type="entry name" value="Peptidase_A24"/>
    <property type="match status" value="1"/>
</dbReference>
<keyword evidence="2" id="KW-0472">Membrane</keyword>
<sequence length="175" mass="19036">MLSEILFYLDAAGAGSARAGWQAALLTFSLIYFVLTAIVLWRIDLREHRLPDKIVLPAYLGVGIPLWLVCWLNQDIVTMRHMAYGAVFAGGVYFLLRKLSRNALGLGDVKLAGVIGLMTGYFSPLNLLWANLLAFLLGGLAALALVVTRRASAKTHIAFGPFMLLGALVAVFFPV</sequence>
<dbReference type="GO" id="GO:0004190">
    <property type="term" value="F:aspartic-type endopeptidase activity"/>
    <property type="evidence" value="ECO:0007669"/>
    <property type="project" value="InterPro"/>
</dbReference>
<feature type="transmembrane region" description="Helical" evidence="2">
    <location>
        <begin position="103"/>
        <end position="122"/>
    </location>
</feature>
<feature type="domain" description="Prepilin type IV endopeptidase peptidase" evidence="3">
    <location>
        <begin position="32"/>
        <end position="138"/>
    </location>
</feature>
<organism evidence="4 5">
    <name type="scientific">Rothia aerolata</name>
    <dbReference type="NCBI Taxonomy" id="1812262"/>
    <lineage>
        <taxon>Bacteria</taxon>
        <taxon>Bacillati</taxon>
        <taxon>Actinomycetota</taxon>
        <taxon>Actinomycetes</taxon>
        <taxon>Micrococcales</taxon>
        <taxon>Micrococcaceae</taxon>
        <taxon>Rothia</taxon>
    </lineage>
</organism>
<keyword evidence="2" id="KW-0812">Transmembrane</keyword>
<dbReference type="Proteomes" id="UP000600171">
    <property type="component" value="Unassembled WGS sequence"/>
</dbReference>
<evidence type="ECO:0000313" key="4">
    <source>
        <dbReference type="EMBL" id="GGH62786.1"/>
    </source>
</evidence>
<dbReference type="GO" id="GO:0006465">
    <property type="term" value="P:signal peptide processing"/>
    <property type="evidence" value="ECO:0007669"/>
    <property type="project" value="TreeGrafter"/>
</dbReference>
<proteinExistence type="inferred from homology"/>
<feature type="transmembrane region" description="Helical" evidence="2">
    <location>
        <begin position="20"/>
        <end position="42"/>
    </location>
</feature>
<comment type="similarity">
    <text evidence="1">Belongs to the peptidase A24 family.</text>
</comment>
<gene>
    <name evidence="4" type="ORF">GCM10007359_13380</name>
</gene>
<protein>
    <recommendedName>
        <fullName evidence="3">Prepilin type IV endopeptidase peptidase domain-containing protein</fullName>
    </recommendedName>
</protein>
<evidence type="ECO:0000256" key="1">
    <source>
        <dbReference type="ARBA" id="ARBA00005801"/>
    </source>
</evidence>
<dbReference type="InterPro" id="IPR050882">
    <property type="entry name" value="Prepilin_peptidase/N-MTase"/>
</dbReference>
<dbReference type="AlphaFoldDB" id="A0A917MVA6"/>
<name>A0A917MVA6_9MICC</name>
<keyword evidence="5" id="KW-1185">Reference proteome</keyword>
<dbReference type="InterPro" id="IPR000045">
    <property type="entry name" value="Prepilin_IV_endopep_pep"/>
</dbReference>